<dbReference type="GO" id="GO:0008270">
    <property type="term" value="F:zinc ion binding"/>
    <property type="evidence" value="ECO:0007669"/>
    <property type="project" value="UniProtKB-KW"/>
</dbReference>
<dbReference type="Gene3D" id="1.20.120.1750">
    <property type="match status" value="1"/>
</dbReference>
<feature type="compositionally biased region" description="Basic and acidic residues" evidence="9">
    <location>
        <begin position="355"/>
        <end position="387"/>
    </location>
</feature>
<evidence type="ECO:0000256" key="7">
    <source>
        <dbReference type="ARBA" id="ARBA00022833"/>
    </source>
</evidence>
<feature type="coiled-coil region" evidence="8">
    <location>
        <begin position="80"/>
        <end position="107"/>
    </location>
</feature>
<gene>
    <name evidence="11" type="ORF">L207DRAFT_434146</name>
</gene>
<evidence type="ECO:0000256" key="3">
    <source>
        <dbReference type="ARBA" id="ARBA00022723"/>
    </source>
</evidence>
<dbReference type="CDD" id="cd20353">
    <property type="entry name" value="Rcat_RBR_RNF216"/>
    <property type="match status" value="1"/>
</dbReference>
<evidence type="ECO:0000256" key="9">
    <source>
        <dbReference type="SAM" id="MobiDB-lite"/>
    </source>
</evidence>
<dbReference type="EMBL" id="KZ613951">
    <property type="protein sequence ID" value="PMD35766.1"/>
    <property type="molecule type" value="Genomic_DNA"/>
</dbReference>
<dbReference type="CDD" id="cd16630">
    <property type="entry name" value="RING-HC_RBR_RNF216"/>
    <property type="match status" value="1"/>
</dbReference>
<dbReference type="InterPro" id="IPR047545">
    <property type="entry name" value="BRcat_RBR_RNF216"/>
</dbReference>
<dbReference type="GO" id="GO:0016740">
    <property type="term" value="F:transferase activity"/>
    <property type="evidence" value="ECO:0007669"/>
    <property type="project" value="UniProtKB-KW"/>
</dbReference>
<keyword evidence="3" id="KW-0479">Metal-binding</keyword>
<protein>
    <recommendedName>
        <fullName evidence="10">RING-type domain-containing protein</fullName>
    </recommendedName>
</protein>
<feature type="region of interest" description="Disordered" evidence="9">
    <location>
        <begin position="355"/>
        <end position="404"/>
    </location>
</feature>
<dbReference type="Proteomes" id="UP000235786">
    <property type="component" value="Unassembled WGS sequence"/>
</dbReference>
<evidence type="ECO:0000256" key="6">
    <source>
        <dbReference type="ARBA" id="ARBA00022786"/>
    </source>
</evidence>
<organism evidence="11 12">
    <name type="scientific">Hyaloscypha variabilis (strain UAMH 11265 / GT02V1 / F)</name>
    <name type="common">Meliniomyces variabilis</name>
    <dbReference type="NCBI Taxonomy" id="1149755"/>
    <lineage>
        <taxon>Eukaryota</taxon>
        <taxon>Fungi</taxon>
        <taxon>Dikarya</taxon>
        <taxon>Ascomycota</taxon>
        <taxon>Pezizomycotina</taxon>
        <taxon>Leotiomycetes</taxon>
        <taxon>Helotiales</taxon>
        <taxon>Hyaloscyphaceae</taxon>
        <taxon>Hyaloscypha</taxon>
        <taxon>Hyaloscypha variabilis</taxon>
    </lineage>
</organism>
<evidence type="ECO:0000256" key="5">
    <source>
        <dbReference type="ARBA" id="ARBA00022771"/>
    </source>
</evidence>
<sequence>MAFIDATLSQSGHRLFSAYQLLDEASRTYNPLTSLYTKIKTARKGHIDFGDDSIEAIIAEPNGDLERADTLRELRAARKYKAKADEKREAERAAALAEEENEIKAQAEGTMKECACCFGDYPLNRMVHCDAEVEMHWFCRGCALRNAETEVGQSKYELCCMSMEGCDAKFTLSQRAQFLDEKTKIALERNEQEANLRLAGIENLASCPFCPYAAEYPPVEVDREFRCQAPDCEKISCRLCKLESHIPKSCEENAKETGLSVRRRIEEAMSAALIRKCNKCGTPFIKEEGCNKMRCTLKGCGNVQCYVCSKSCDYDHFDDRGRGGKPGNCPLFESVETRHDEEVSKAEKAALEQVRAEHPEYTEDDLKVKVSENVKKDDEQRRAKDPRLNPGALGGPGAAIFRGQ</sequence>
<evidence type="ECO:0000313" key="11">
    <source>
        <dbReference type="EMBL" id="PMD35766.1"/>
    </source>
</evidence>
<keyword evidence="4" id="KW-0677">Repeat</keyword>
<keyword evidence="7" id="KW-0862">Zinc</keyword>
<dbReference type="InterPro" id="IPR051628">
    <property type="entry name" value="LUBAC_E3_Ligases"/>
</dbReference>
<dbReference type="SUPFAM" id="SSF57850">
    <property type="entry name" value="RING/U-box"/>
    <property type="match status" value="1"/>
</dbReference>
<keyword evidence="6" id="KW-0833">Ubl conjugation pathway</keyword>
<keyword evidence="12" id="KW-1185">Reference proteome</keyword>
<dbReference type="Pfam" id="PF26200">
    <property type="entry name" value="Rcat_RNF216"/>
    <property type="match status" value="1"/>
</dbReference>
<dbReference type="InterPro" id="IPR047544">
    <property type="entry name" value="RING-HC_RBR_RNF216"/>
</dbReference>
<proteinExistence type="predicted"/>
<dbReference type="PANTHER" id="PTHR22770:SF47">
    <property type="entry name" value="E3 UBIQUITIN-PROTEIN LIGASE RNF216"/>
    <property type="match status" value="1"/>
</dbReference>
<dbReference type="PANTHER" id="PTHR22770">
    <property type="entry name" value="UBIQUITIN CONJUGATING ENZYME 7 INTERACTING PROTEIN-RELATED"/>
    <property type="match status" value="1"/>
</dbReference>
<comment type="pathway">
    <text evidence="1">Protein modification; protein ubiquitination.</text>
</comment>
<name>A0A2J6RB76_HYAVF</name>
<dbReference type="AlphaFoldDB" id="A0A2J6RB76"/>
<keyword evidence="5" id="KW-0863">Zinc-finger</keyword>
<dbReference type="InterPro" id="IPR047546">
    <property type="entry name" value="Rcat_RBR_RNF216"/>
</dbReference>
<evidence type="ECO:0000256" key="1">
    <source>
        <dbReference type="ARBA" id="ARBA00004906"/>
    </source>
</evidence>
<evidence type="ECO:0000256" key="2">
    <source>
        <dbReference type="ARBA" id="ARBA00022679"/>
    </source>
</evidence>
<dbReference type="CDD" id="cd20339">
    <property type="entry name" value="BRcat_RBR_RNF216"/>
    <property type="match status" value="1"/>
</dbReference>
<accession>A0A2J6RB76</accession>
<evidence type="ECO:0000259" key="10">
    <source>
        <dbReference type="PROSITE" id="PS51873"/>
    </source>
</evidence>
<evidence type="ECO:0000256" key="4">
    <source>
        <dbReference type="ARBA" id="ARBA00022737"/>
    </source>
</evidence>
<dbReference type="OrthoDB" id="10009520at2759"/>
<dbReference type="InterPro" id="IPR044066">
    <property type="entry name" value="TRIAD_supradom"/>
</dbReference>
<dbReference type="PROSITE" id="PS51873">
    <property type="entry name" value="TRIAD"/>
    <property type="match status" value="1"/>
</dbReference>
<reference evidence="11 12" key="1">
    <citation type="submission" date="2016-04" db="EMBL/GenBank/DDBJ databases">
        <title>A degradative enzymes factory behind the ericoid mycorrhizal symbiosis.</title>
        <authorList>
            <consortium name="DOE Joint Genome Institute"/>
            <person name="Martino E."/>
            <person name="Morin E."/>
            <person name="Grelet G."/>
            <person name="Kuo A."/>
            <person name="Kohler A."/>
            <person name="Daghino S."/>
            <person name="Barry K."/>
            <person name="Choi C."/>
            <person name="Cichocki N."/>
            <person name="Clum A."/>
            <person name="Copeland A."/>
            <person name="Hainaut M."/>
            <person name="Haridas S."/>
            <person name="Labutti K."/>
            <person name="Lindquist E."/>
            <person name="Lipzen A."/>
            <person name="Khouja H.-R."/>
            <person name="Murat C."/>
            <person name="Ohm R."/>
            <person name="Olson A."/>
            <person name="Spatafora J."/>
            <person name="Veneault-Fourrey C."/>
            <person name="Henrissat B."/>
            <person name="Grigoriev I."/>
            <person name="Martin F."/>
            <person name="Perotto S."/>
        </authorList>
    </citation>
    <scope>NUCLEOTIDE SEQUENCE [LARGE SCALE GENOMIC DNA]</scope>
    <source>
        <strain evidence="11 12">F</strain>
    </source>
</reference>
<dbReference type="STRING" id="1149755.A0A2J6RB76"/>
<keyword evidence="2" id="KW-0808">Transferase</keyword>
<keyword evidence="8" id="KW-0175">Coiled coil</keyword>
<evidence type="ECO:0000256" key="8">
    <source>
        <dbReference type="SAM" id="Coils"/>
    </source>
</evidence>
<feature type="domain" description="RING-type" evidence="10">
    <location>
        <begin position="110"/>
        <end position="328"/>
    </location>
</feature>
<evidence type="ECO:0000313" key="12">
    <source>
        <dbReference type="Proteomes" id="UP000235786"/>
    </source>
</evidence>